<name>A0AAD7DSH3_MYCRO</name>
<feature type="region of interest" description="Disordered" evidence="1">
    <location>
        <begin position="200"/>
        <end position="224"/>
    </location>
</feature>
<gene>
    <name evidence="3" type="ORF">B0H17DRAFT_1197088</name>
</gene>
<organism evidence="3 4">
    <name type="scientific">Mycena rosella</name>
    <name type="common">Pink bonnet</name>
    <name type="synonym">Agaricus rosellus</name>
    <dbReference type="NCBI Taxonomy" id="1033263"/>
    <lineage>
        <taxon>Eukaryota</taxon>
        <taxon>Fungi</taxon>
        <taxon>Dikarya</taxon>
        <taxon>Basidiomycota</taxon>
        <taxon>Agaricomycotina</taxon>
        <taxon>Agaricomycetes</taxon>
        <taxon>Agaricomycetidae</taxon>
        <taxon>Agaricales</taxon>
        <taxon>Marasmiineae</taxon>
        <taxon>Mycenaceae</taxon>
        <taxon>Mycena</taxon>
    </lineage>
</organism>
<feature type="signal peptide" evidence="2">
    <location>
        <begin position="1"/>
        <end position="21"/>
    </location>
</feature>
<evidence type="ECO:0000313" key="3">
    <source>
        <dbReference type="EMBL" id="KAJ7698113.1"/>
    </source>
</evidence>
<keyword evidence="4" id="KW-1185">Reference proteome</keyword>
<comment type="caution">
    <text evidence="3">The sequence shown here is derived from an EMBL/GenBank/DDBJ whole genome shotgun (WGS) entry which is preliminary data.</text>
</comment>
<proteinExistence type="predicted"/>
<evidence type="ECO:0000313" key="4">
    <source>
        <dbReference type="Proteomes" id="UP001221757"/>
    </source>
</evidence>
<evidence type="ECO:0000256" key="2">
    <source>
        <dbReference type="SAM" id="SignalP"/>
    </source>
</evidence>
<reference evidence="3" key="1">
    <citation type="submission" date="2023-03" db="EMBL/GenBank/DDBJ databases">
        <title>Massive genome expansion in bonnet fungi (Mycena s.s.) driven by repeated elements and novel gene families across ecological guilds.</title>
        <authorList>
            <consortium name="Lawrence Berkeley National Laboratory"/>
            <person name="Harder C.B."/>
            <person name="Miyauchi S."/>
            <person name="Viragh M."/>
            <person name="Kuo A."/>
            <person name="Thoen E."/>
            <person name="Andreopoulos B."/>
            <person name="Lu D."/>
            <person name="Skrede I."/>
            <person name="Drula E."/>
            <person name="Henrissat B."/>
            <person name="Morin E."/>
            <person name="Kohler A."/>
            <person name="Barry K."/>
            <person name="LaButti K."/>
            <person name="Morin E."/>
            <person name="Salamov A."/>
            <person name="Lipzen A."/>
            <person name="Mereny Z."/>
            <person name="Hegedus B."/>
            <person name="Baldrian P."/>
            <person name="Stursova M."/>
            <person name="Weitz H."/>
            <person name="Taylor A."/>
            <person name="Grigoriev I.V."/>
            <person name="Nagy L.G."/>
            <person name="Martin F."/>
            <person name="Kauserud H."/>
        </authorList>
    </citation>
    <scope>NUCLEOTIDE SEQUENCE</scope>
    <source>
        <strain evidence="3">CBHHK067</strain>
    </source>
</reference>
<dbReference type="AlphaFoldDB" id="A0AAD7DSH3"/>
<evidence type="ECO:0000256" key="1">
    <source>
        <dbReference type="SAM" id="MobiDB-lite"/>
    </source>
</evidence>
<feature type="compositionally biased region" description="Basic and acidic residues" evidence="1">
    <location>
        <begin position="109"/>
        <end position="118"/>
    </location>
</feature>
<dbReference type="Proteomes" id="UP001221757">
    <property type="component" value="Unassembled WGS sequence"/>
</dbReference>
<dbReference type="EMBL" id="JARKIE010000027">
    <property type="protein sequence ID" value="KAJ7698113.1"/>
    <property type="molecule type" value="Genomic_DNA"/>
</dbReference>
<feature type="chain" id="PRO_5042219220" evidence="2">
    <location>
        <begin position="22"/>
        <end position="224"/>
    </location>
</feature>
<accession>A0AAD7DSH3</accession>
<keyword evidence="2" id="KW-0732">Signal</keyword>
<feature type="region of interest" description="Disordered" evidence="1">
    <location>
        <begin position="109"/>
        <end position="150"/>
    </location>
</feature>
<protein>
    <submittedName>
        <fullName evidence="3">Uncharacterized protein</fullName>
    </submittedName>
</protein>
<sequence>MLPVITRILALAAFATKFTAAAPALVTFMAPFPGDSTTTLTAQILGIDSNGRTTYALEQNEMQGSTVLASAILVKFTLRSADTGPLDGPITLTLGIECVLTNAICSDDKHKSTTDDTTKTATTLNDTNDDHKKTTTHLDDDARSRTVGTSDVHHVQIPYSNLPAPTCNNLEDHLKTGTTDDNMATVSSLGFWVPNIVSTAPPSGSTATPIAGRTGSAPTSASEH</sequence>
<feature type="compositionally biased region" description="Basic and acidic residues" evidence="1">
    <location>
        <begin position="128"/>
        <end position="144"/>
    </location>
</feature>